<gene>
    <name evidence="6" type="ORF">GOODEAATRI_021550</name>
</gene>
<dbReference type="PANTHER" id="PTHR48467">
    <property type="entry name" value="GLUTAMATE SYNTHASE 1 [NADH], CHLOROPLASTIC-LIKE"/>
    <property type="match status" value="1"/>
</dbReference>
<comment type="cofactor">
    <cofactor evidence="1">
        <name>FAD</name>
        <dbReference type="ChEBI" id="CHEBI:57692"/>
    </cofactor>
</comment>
<dbReference type="EMBL" id="JAHRIO010092072">
    <property type="protein sequence ID" value="MEQ2189079.1"/>
    <property type="molecule type" value="Genomic_DNA"/>
</dbReference>
<feature type="non-terminal residue" evidence="6">
    <location>
        <position position="1"/>
    </location>
</feature>
<dbReference type="Gene3D" id="3.40.50.720">
    <property type="entry name" value="NAD(P)-binding Rossmann-like Domain"/>
    <property type="match status" value="1"/>
</dbReference>
<comment type="caution">
    <text evidence="6">The sequence shown here is derived from an EMBL/GenBank/DDBJ whole genome shotgun (WGS) entry which is preliminary data.</text>
</comment>
<evidence type="ECO:0000256" key="2">
    <source>
        <dbReference type="ARBA" id="ARBA00022630"/>
    </source>
</evidence>
<evidence type="ECO:0000313" key="7">
    <source>
        <dbReference type="Proteomes" id="UP001476798"/>
    </source>
</evidence>
<evidence type="ECO:0000256" key="3">
    <source>
        <dbReference type="ARBA" id="ARBA00022827"/>
    </source>
</evidence>
<reference evidence="6 7" key="1">
    <citation type="submission" date="2021-06" db="EMBL/GenBank/DDBJ databases">
        <authorList>
            <person name="Palmer J.M."/>
        </authorList>
    </citation>
    <scope>NUCLEOTIDE SEQUENCE [LARGE SCALE GENOMIC DNA]</scope>
    <source>
        <strain evidence="6 7">GA_2019</strain>
        <tissue evidence="6">Muscle</tissue>
    </source>
</reference>
<name>A0ABV0PZX5_9TELE</name>
<proteinExistence type="predicted"/>
<dbReference type="Proteomes" id="UP001476798">
    <property type="component" value="Unassembled WGS sequence"/>
</dbReference>
<evidence type="ECO:0000256" key="5">
    <source>
        <dbReference type="ARBA" id="ARBA00023002"/>
    </source>
</evidence>
<keyword evidence="7" id="KW-1185">Reference proteome</keyword>
<keyword evidence="4" id="KW-0521">NADP</keyword>
<accession>A0ABV0PZX5</accession>
<organism evidence="6 7">
    <name type="scientific">Goodea atripinnis</name>
    <dbReference type="NCBI Taxonomy" id="208336"/>
    <lineage>
        <taxon>Eukaryota</taxon>
        <taxon>Metazoa</taxon>
        <taxon>Chordata</taxon>
        <taxon>Craniata</taxon>
        <taxon>Vertebrata</taxon>
        <taxon>Euteleostomi</taxon>
        <taxon>Actinopterygii</taxon>
        <taxon>Neopterygii</taxon>
        <taxon>Teleostei</taxon>
        <taxon>Neoteleostei</taxon>
        <taxon>Acanthomorphata</taxon>
        <taxon>Ovalentaria</taxon>
        <taxon>Atherinomorphae</taxon>
        <taxon>Cyprinodontiformes</taxon>
        <taxon>Goodeidae</taxon>
        <taxon>Goodea</taxon>
    </lineage>
</organism>
<dbReference type="SUPFAM" id="SSF51905">
    <property type="entry name" value="FAD/NAD(P)-binding domain"/>
    <property type="match status" value="1"/>
</dbReference>
<keyword evidence="3" id="KW-0274">FAD</keyword>
<evidence type="ECO:0000256" key="1">
    <source>
        <dbReference type="ARBA" id="ARBA00001974"/>
    </source>
</evidence>
<evidence type="ECO:0000313" key="6">
    <source>
        <dbReference type="EMBL" id="MEQ2189079.1"/>
    </source>
</evidence>
<keyword evidence="5" id="KW-0560">Oxidoreductase</keyword>
<dbReference type="PANTHER" id="PTHR48467:SF1">
    <property type="entry name" value="GLUTAMATE SYNTHASE 1 [NADH], CHLOROPLASTIC-LIKE"/>
    <property type="match status" value="1"/>
</dbReference>
<dbReference type="Gene3D" id="3.50.50.60">
    <property type="entry name" value="FAD/NAD(P)-binding domain"/>
    <property type="match status" value="1"/>
</dbReference>
<protein>
    <submittedName>
        <fullName evidence="6">Uncharacterized protein</fullName>
    </submittedName>
</protein>
<sequence length="244" mass="27150">ELREMVNLPGTRPEMVAADFEGVPEALKARILSRAETVHKLRSLLTYKSSKQAAVVRSERIYGRSLSAVADLPRPRKRLTELLMKTAVEVPGDKELERRKNATKIWGFRFYRSPTEIFADPSHSRTAGIRLAVNRLEAVLTGEVEDVSCGLVISSIGYKSLPIDPSVPFDSRRAIVPNSVGRVHQAAGVKPVTFSDWEKIDSLEMRKGEACGKPREKLLTVNTLSSPNIYFHSLGPAIAMQREQ</sequence>
<keyword evidence="2" id="KW-0285">Flavoprotein</keyword>
<dbReference type="InterPro" id="IPR036188">
    <property type="entry name" value="FAD/NAD-bd_sf"/>
</dbReference>
<dbReference type="InterPro" id="IPR055275">
    <property type="entry name" value="Ferredox_Rdtase"/>
</dbReference>
<evidence type="ECO:0000256" key="4">
    <source>
        <dbReference type="ARBA" id="ARBA00022857"/>
    </source>
</evidence>